<dbReference type="InterPro" id="IPR007963">
    <property type="entry name" value="Peptidase_M61_catalytic"/>
</dbReference>
<dbReference type="AlphaFoldDB" id="A0A381RIX9"/>
<dbReference type="InterPro" id="IPR001478">
    <property type="entry name" value="PDZ"/>
</dbReference>
<dbReference type="SUPFAM" id="SSF50156">
    <property type="entry name" value="PDZ domain-like"/>
    <property type="match status" value="1"/>
</dbReference>
<name>A0A381RIX9_9ZZZZ</name>
<evidence type="ECO:0000313" key="2">
    <source>
        <dbReference type="EMBL" id="SUZ90879.1"/>
    </source>
</evidence>
<feature type="domain" description="PDZ" evidence="1">
    <location>
        <begin position="486"/>
        <end position="572"/>
    </location>
</feature>
<organism evidence="2">
    <name type="scientific">marine metagenome</name>
    <dbReference type="NCBI Taxonomy" id="408172"/>
    <lineage>
        <taxon>unclassified sequences</taxon>
        <taxon>metagenomes</taxon>
        <taxon>ecological metagenomes</taxon>
    </lineage>
</organism>
<proteinExistence type="predicted"/>
<gene>
    <name evidence="2" type="ORF">METZ01_LOCUS43733</name>
</gene>
<dbReference type="Pfam" id="PF05299">
    <property type="entry name" value="Peptidase_M61"/>
    <property type="match status" value="1"/>
</dbReference>
<dbReference type="InterPro" id="IPR024191">
    <property type="entry name" value="Peptidase_M61"/>
</dbReference>
<dbReference type="PIRSF" id="PIRSF016493">
    <property type="entry name" value="Glycyl_aminpptds"/>
    <property type="match status" value="1"/>
</dbReference>
<dbReference type="Gene3D" id="2.30.42.10">
    <property type="match status" value="1"/>
</dbReference>
<dbReference type="Gene3D" id="1.10.390.10">
    <property type="entry name" value="Neutral Protease Domain 2"/>
    <property type="match status" value="1"/>
</dbReference>
<dbReference type="Pfam" id="PF17899">
    <property type="entry name" value="Peptidase_M61_N"/>
    <property type="match status" value="1"/>
</dbReference>
<dbReference type="EMBL" id="UINC01001930">
    <property type="protein sequence ID" value="SUZ90879.1"/>
    <property type="molecule type" value="Genomic_DNA"/>
</dbReference>
<dbReference type="Gene3D" id="2.60.40.3650">
    <property type="match status" value="1"/>
</dbReference>
<accession>A0A381RIX9</accession>
<dbReference type="InterPro" id="IPR040756">
    <property type="entry name" value="Peptidase_M61_N"/>
</dbReference>
<sequence length="612" mass="69969">MDPIKQFWFRRWRAATTLVILLATGPVSVTFGQPIEPIAYTIRFPESQTHYAEINANVPTEGLARIELMMPVWTPGSYLVREFSRHVEELTARAPDGRPLQIEKSRKNRWLITTGGAPRIEVSYRIYSREMSVRTNWIDEDFAMLNGAPTFLTLADDDQRRPHDVILELPQHWVWSLTGLTPRPDNGPHAYRAPDFDALVDSPIIVGNPLVYEFSTGGIRHRLVNVGESGIWDGPRSATDVEKITEEMHRLWRDVPYDQYLFLNMITEARGGLEHRNSALLMSSRWDTQAPRSYQRWLSLVSHELFHAWNVKKLRPTELGPFDYENEVYTTSLWIVEGITSYYDDLIVRRAELSTTEDYLDTLSDQIRTLQHTPGRSVQPVALASYDAWIKYYRADENSTNTSVSYYTKGAVVAFLLDMRIRVATDGLKSLDDVMRLAYARFSGERGYTPEDFRETAEEVAGIDLSAWFTLALDSTAELDYTEALHWLGLEFSDPPEEEEERGWVGLLTRPTNGRLVVAQVRRDTPAFSAGFNVDDEILAIGDHRVLPDAWNERIARASPGSTLSVLVSRRGGLRRLSVEVETDPTFRWDLVPLEEPSATQEQQREAWLTGR</sequence>
<dbReference type="InterPro" id="IPR027268">
    <property type="entry name" value="Peptidase_M4/M1_CTD_sf"/>
</dbReference>
<evidence type="ECO:0000259" key="1">
    <source>
        <dbReference type="SMART" id="SM00228"/>
    </source>
</evidence>
<dbReference type="Pfam" id="PF13180">
    <property type="entry name" value="PDZ_2"/>
    <property type="match status" value="1"/>
</dbReference>
<dbReference type="SMART" id="SM00228">
    <property type="entry name" value="PDZ"/>
    <property type="match status" value="1"/>
</dbReference>
<reference evidence="2" key="1">
    <citation type="submission" date="2018-05" db="EMBL/GenBank/DDBJ databases">
        <authorList>
            <person name="Lanie J.A."/>
            <person name="Ng W.-L."/>
            <person name="Kazmierczak K.M."/>
            <person name="Andrzejewski T.M."/>
            <person name="Davidsen T.M."/>
            <person name="Wayne K.J."/>
            <person name="Tettelin H."/>
            <person name="Glass J.I."/>
            <person name="Rusch D."/>
            <person name="Podicherti R."/>
            <person name="Tsui H.-C.T."/>
            <person name="Winkler M.E."/>
        </authorList>
    </citation>
    <scope>NUCLEOTIDE SEQUENCE</scope>
</reference>
<protein>
    <recommendedName>
        <fullName evidence="1">PDZ domain-containing protein</fullName>
    </recommendedName>
</protein>
<dbReference type="SUPFAM" id="SSF55486">
    <property type="entry name" value="Metalloproteases ('zincins'), catalytic domain"/>
    <property type="match status" value="1"/>
</dbReference>
<dbReference type="InterPro" id="IPR036034">
    <property type="entry name" value="PDZ_sf"/>
</dbReference>